<dbReference type="AlphaFoldDB" id="A0A9X8VBI4"/>
<gene>
    <name evidence="1" type="ORF">E0L31_30615</name>
</gene>
<dbReference type="RefSeq" id="WP_212563235.1">
    <property type="nucleotide sequence ID" value="NZ_SPSG02000040.1"/>
</dbReference>
<proteinExistence type="predicted"/>
<protein>
    <submittedName>
        <fullName evidence="1">Uncharacterized protein</fullName>
    </submittedName>
</protein>
<organism evidence="1">
    <name type="scientific">Serratia marcescens</name>
    <dbReference type="NCBI Taxonomy" id="615"/>
    <lineage>
        <taxon>Bacteria</taxon>
        <taxon>Pseudomonadati</taxon>
        <taxon>Pseudomonadota</taxon>
        <taxon>Gammaproteobacteria</taxon>
        <taxon>Enterobacterales</taxon>
        <taxon>Yersiniaceae</taxon>
        <taxon>Serratia</taxon>
    </lineage>
</organism>
<comment type="caution">
    <text evidence="1">The sequence shown here is derived from an EMBL/GenBank/DDBJ whole genome shotgun (WGS) entry which is preliminary data.</text>
</comment>
<dbReference type="EMBL" id="SPSG01004307">
    <property type="protein sequence ID" value="TFU39556.1"/>
    <property type="molecule type" value="Genomic_DNA"/>
</dbReference>
<accession>A0A9X8VBI4</accession>
<evidence type="ECO:0000313" key="1">
    <source>
        <dbReference type="EMBL" id="TFU39556.1"/>
    </source>
</evidence>
<name>A0A9X8VBI4_SERMA</name>
<sequence>MPANELRVPEHLALIDDMAKIHILAEAALALTANCSERQVQAEIIGVISDITEKWVRQA</sequence>
<reference evidence="1" key="1">
    <citation type="submission" date="2019-03" db="EMBL/GenBank/DDBJ databases">
        <title>Serratia marcescens strain N2 draft genome.</title>
        <authorList>
            <person name="Yassin A."/>
            <person name="El-Kenawy N."/>
            <person name="Youssef N.H."/>
        </authorList>
    </citation>
    <scope>NUCLEOTIDE SEQUENCE [LARGE SCALE GENOMIC DNA]</scope>
    <source>
        <strain evidence="1">N2</strain>
    </source>
</reference>